<proteinExistence type="predicted"/>
<gene>
    <name evidence="1" type="ORF">PQ465_17270</name>
</gene>
<keyword evidence="2" id="KW-1185">Reference proteome</keyword>
<sequence>MLNEHIIIARKIQITIDSSDKEERSKHYQQLFAWQDLVYRGSNLVLTHQYIQENIKELIYLQDDVRVRLADASQDELGIFNTSRINTTYRVLSNYFKGNIPSDILSNLNMALTKTFNTDRAAYWKGEKSLRNFKKDMPIPFSAKQIKIHTKENSKDFAISLFKIPFRTYLGKDRSDKRALLQRVIMGKIKVCASSIKLIKGKIFLLLTLEIPRKTYNLNKKVVAEASLSAAFPIAVTVENKPFIIGSKEEFVYRRKAIQAARQRIQLATDFNKGGKGKKKKVKSMERYNEKERNYIDSRLHLYSRRLIDICVKTKAGTLLLANPVSEKESAEEPSFLLRSWNYYGFIEKIKYKAKMVGIVVIVE</sequence>
<accession>A0ABY7WHE7</accession>
<dbReference type="EMBL" id="CP117880">
    <property type="protein sequence ID" value="WDF68034.1"/>
    <property type="molecule type" value="Genomic_DNA"/>
</dbReference>
<evidence type="ECO:0000313" key="2">
    <source>
        <dbReference type="Proteomes" id="UP001221558"/>
    </source>
</evidence>
<protein>
    <recommendedName>
        <fullName evidence="3">Transposase</fullName>
    </recommendedName>
</protein>
<dbReference type="RefSeq" id="WP_274266771.1">
    <property type="nucleotide sequence ID" value="NZ_CP117880.1"/>
</dbReference>
<evidence type="ECO:0008006" key="3">
    <source>
        <dbReference type="Google" id="ProtNLM"/>
    </source>
</evidence>
<name>A0ABY7WHE7_9SPHI</name>
<evidence type="ECO:0000313" key="1">
    <source>
        <dbReference type="EMBL" id="WDF68034.1"/>
    </source>
</evidence>
<organism evidence="1 2">
    <name type="scientific">Sphingobacterium oryzagri</name>
    <dbReference type="NCBI Taxonomy" id="3025669"/>
    <lineage>
        <taxon>Bacteria</taxon>
        <taxon>Pseudomonadati</taxon>
        <taxon>Bacteroidota</taxon>
        <taxon>Sphingobacteriia</taxon>
        <taxon>Sphingobacteriales</taxon>
        <taxon>Sphingobacteriaceae</taxon>
        <taxon>Sphingobacterium</taxon>
    </lineage>
</organism>
<reference evidence="1 2" key="1">
    <citation type="submission" date="2023-02" db="EMBL/GenBank/DDBJ databases">
        <title>Genome sequence of Sphingobacterium sp. KACC 22765.</title>
        <authorList>
            <person name="Kim S."/>
            <person name="Heo J."/>
            <person name="Kwon S.-W."/>
        </authorList>
    </citation>
    <scope>NUCLEOTIDE SEQUENCE [LARGE SCALE GENOMIC DNA]</scope>
    <source>
        <strain evidence="1 2">KACC 22765</strain>
    </source>
</reference>
<dbReference type="Proteomes" id="UP001221558">
    <property type="component" value="Chromosome"/>
</dbReference>